<dbReference type="RefSeq" id="WP_309829294.1">
    <property type="nucleotide sequence ID" value="NZ_JAVIZX010000001.1"/>
</dbReference>
<evidence type="ECO:0000313" key="2">
    <source>
        <dbReference type="Proteomes" id="UP001267710"/>
    </source>
</evidence>
<sequence length="80" mass="8569">MASFQQGDQVQLRSGGAPMMVTNDNADGTVVCFWFSDEEDQLVWRSFPSADLEAIGTSSHIPIGPAMSIPAISGATPRIR</sequence>
<proteinExistence type="predicted"/>
<keyword evidence="2" id="KW-1185">Reference proteome</keyword>
<gene>
    <name evidence="1" type="ORF">QE399_002689</name>
</gene>
<dbReference type="InterPro" id="IPR019226">
    <property type="entry name" value="DUF2158"/>
</dbReference>
<evidence type="ECO:0000313" key="1">
    <source>
        <dbReference type="EMBL" id="MDR6215000.1"/>
    </source>
</evidence>
<accession>A0ABU1ID09</accession>
<reference evidence="1 2" key="1">
    <citation type="submission" date="2023-08" db="EMBL/GenBank/DDBJ databases">
        <title>Functional and genomic diversity of the sorghum phyllosphere microbiome.</title>
        <authorList>
            <person name="Shade A."/>
        </authorList>
    </citation>
    <scope>NUCLEOTIDE SEQUENCE [LARGE SCALE GENOMIC DNA]</scope>
    <source>
        <strain evidence="1 2">SORGH_AS_0335</strain>
    </source>
</reference>
<name>A0ABU1ID09_9BURK</name>
<comment type="caution">
    <text evidence="1">The sequence shown here is derived from an EMBL/GenBank/DDBJ whole genome shotgun (WGS) entry which is preliminary data.</text>
</comment>
<protein>
    <submittedName>
        <fullName evidence="1">Uncharacterized protein YodC (DUF2158 family)</fullName>
    </submittedName>
</protein>
<dbReference type="EMBL" id="JAVIZX010000001">
    <property type="protein sequence ID" value="MDR6215000.1"/>
    <property type="molecule type" value="Genomic_DNA"/>
</dbReference>
<dbReference type="Proteomes" id="UP001267710">
    <property type="component" value="Unassembled WGS sequence"/>
</dbReference>
<dbReference type="Pfam" id="PF09926">
    <property type="entry name" value="DUF2158"/>
    <property type="match status" value="1"/>
</dbReference>
<organism evidence="1 2">
    <name type="scientific">Paracidovorax wautersii</name>
    <dbReference type="NCBI Taxonomy" id="1177982"/>
    <lineage>
        <taxon>Bacteria</taxon>
        <taxon>Pseudomonadati</taxon>
        <taxon>Pseudomonadota</taxon>
        <taxon>Betaproteobacteria</taxon>
        <taxon>Burkholderiales</taxon>
        <taxon>Comamonadaceae</taxon>
        <taxon>Paracidovorax</taxon>
    </lineage>
</organism>